<reference evidence="2" key="2">
    <citation type="submission" date="2020-09" db="EMBL/GenBank/DDBJ databases">
        <authorList>
            <person name="Sun Q."/>
            <person name="Ohkuma M."/>
        </authorList>
    </citation>
    <scope>NUCLEOTIDE SEQUENCE</scope>
    <source>
        <strain evidence="2">JCM 17820</strain>
    </source>
</reference>
<keyword evidence="3" id="KW-1185">Reference proteome</keyword>
<dbReference type="AlphaFoldDB" id="A0A830GMK6"/>
<reference evidence="2" key="1">
    <citation type="journal article" date="2014" name="Int. J. Syst. Evol. Microbiol.">
        <title>Complete genome sequence of Corynebacterium casei LMG S-19264T (=DSM 44701T), isolated from a smear-ripened cheese.</title>
        <authorList>
            <consortium name="US DOE Joint Genome Institute (JGI-PGF)"/>
            <person name="Walter F."/>
            <person name="Albersmeier A."/>
            <person name="Kalinowski J."/>
            <person name="Ruckert C."/>
        </authorList>
    </citation>
    <scope>NUCLEOTIDE SEQUENCE</scope>
    <source>
        <strain evidence="2">JCM 17820</strain>
    </source>
</reference>
<evidence type="ECO:0000256" key="1">
    <source>
        <dbReference type="SAM" id="MobiDB-lite"/>
    </source>
</evidence>
<protein>
    <submittedName>
        <fullName evidence="2">Uncharacterized protein</fullName>
    </submittedName>
</protein>
<accession>A0A830GMK6</accession>
<proteinExistence type="predicted"/>
<evidence type="ECO:0000313" key="3">
    <source>
        <dbReference type="Proteomes" id="UP000605784"/>
    </source>
</evidence>
<comment type="caution">
    <text evidence="2">The sequence shown here is derived from an EMBL/GenBank/DDBJ whole genome shotgun (WGS) entry which is preliminary data.</text>
</comment>
<feature type="region of interest" description="Disordered" evidence="1">
    <location>
        <begin position="1"/>
        <end position="54"/>
    </location>
</feature>
<dbReference type="EMBL" id="BMOU01000003">
    <property type="protein sequence ID" value="GGN93794.1"/>
    <property type="molecule type" value="Genomic_DNA"/>
</dbReference>
<dbReference type="Proteomes" id="UP000605784">
    <property type="component" value="Unassembled WGS sequence"/>
</dbReference>
<feature type="compositionally biased region" description="Basic and acidic residues" evidence="1">
    <location>
        <begin position="15"/>
        <end position="44"/>
    </location>
</feature>
<gene>
    <name evidence="2" type="ORF">GCM10009030_19530</name>
</gene>
<sequence>MSPSETLVRSPVEPISHENAREERAENGFQSECERATGHRKPDDGQPVTGSFGA</sequence>
<name>A0A830GMK6_9EURY</name>
<organism evidence="2 3">
    <name type="scientific">Haloarcula pellucida</name>
    <dbReference type="NCBI Taxonomy" id="1427151"/>
    <lineage>
        <taxon>Archaea</taxon>
        <taxon>Methanobacteriati</taxon>
        <taxon>Methanobacteriota</taxon>
        <taxon>Stenosarchaea group</taxon>
        <taxon>Halobacteria</taxon>
        <taxon>Halobacteriales</taxon>
        <taxon>Haloarculaceae</taxon>
        <taxon>Haloarcula</taxon>
    </lineage>
</organism>
<evidence type="ECO:0000313" key="2">
    <source>
        <dbReference type="EMBL" id="GGN93794.1"/>
    </source>
</evidence>